<evidence type="ECO:0000256" key="4">
    <source>
        <dbReference type="ARBA" id="ARBA00022490"/>
    </source>
</evidence>
<dbReference type="SUPFAM" id="SSF48592">
    <property type="entry name" value="GroEL equatorial domain-like"/>
    <property type="match status" value="1"/>
</dbReference>
<keyword evidence="6 8" id="KW-0067">ATP-binding</keyword>
<dbReference type="GO" id="GO:0005524">
    <property type="term" value="F:ATP binding"/>
    <property type="evidence" value="ECO:0007669"/>
    <property type="project" value="UniProtKB-KW"/>
</dbReference>
<dbReference type="InterPro" id="IPR012719">
    <property type="entry name" value="Chap_CCT_gamma"/>
</dbReference>
<dbReference type="SUPFAM" id="SSF54849">
    <property type="entry name" value="GroEL-intermediate domain like"/>
    <property type="match status" value="1"/>
</dbReference>
<keyword evidence="7 8" id="KW-0143">Chaperone</keyword>
<proteinExistence type="inferred from homology"/>
<dbReference type="Proteomes" id="UP000005207">
    <property type="component" value="Linkage group LG22"/>
</dbReference>
<dbReference type="Gene3D" id="3.50.7.10">
    <property type="entry name" value="GroEL"/>
    <property type="match status" value="1"/>
</dbReference>
<dbReference type="Pfam" id="PF00118">
    <property type="entry name" value="Cpn60_TCP1"/>
    <property type="match status" value="1"/>
</dbReference>
<dbReference type="PROSITE" id="PS00995">
    <property type="entry name" value="TCP1_3"/>
    <property type="match status" value="1"/>
</dbReference>
<comment type="subcellular location">
    <subcellularLocation>
        <location evidence="1">Cytoplasm</location>
    </subcellularLocation>
</comment>
<keyword evidence="11" id="KW-1185">Reference proteome</keyword>
<dbReference type="InterPro" id="IPR017998">
    <property type="entry name" value="Chaperone_TCP-1"/>
</dbReference>
<dbReference type="Gene3D" id="1.10.560.10">
    <property type="entry name" value="GroEL-like equatorial domain"/>
    <property type="match status" value="1"/>
</dbReference>
<evidence type="ECO:0000313" key="10">
    <source>
        <dbReference type="Ensembl" id="ENSONIP00000074238.1"/>
    </source>
</evidence>
<dbReference type="PANTHER" id="PTHR11353">
    <property type="entry name" value="CHAPERONIN"/>
    <property type="match status" value="1"/>
</dbReference>
<dbReference type="NCBIfam" id="TIGR02344">
    <property type="entry name" value="chap_CCT_gamma"/>
    <property type="match status" value="1"/>
</dbReference>
<keyword evidence="5 8" id="KW-0547">Nucleotide-binding</keyword>
<dbReference type="Gene3D" id="3.30.260.10">
    <property type="entry name" value="TCP-1-like chaperonin intermediate domain"/>
    <property type="match status" value="1"/>
</dbReference>
<dbReference type="PROSITE" id="PS00750">
    <property type="entry name" value="TCP1_1"/>
    <property type="match status" value="1"/>
</dbReference>
<dbReference type="FunFam" id="3.50.7.10:FF:000005">
    <property type="entry name" value="T-complex protein 1 subunit gamma"/>
    <property type="match status" value="1"/>
</dbReference>
<dbReference type="SUPFAM" id="SSF52029">
    <property type="entry name" value="GroEL apical domain-like"/>
    <property type="match status" value="1"/>
</dbReference>
<evidence type="ECO:0000256" key="2">
    <source>
        <dbReference type="ARBA" id="ARBA00008020"/>
    </source>
</evidence>
<sequence>MIGQQVLVLNQNVKRESGRKVQTGNINAAKTIADVIRTCLGPRAMMKMLLDPTGGIVMTNDGNAILREIQVQHPAAKSMIEISRTQDEEVGDGTTSVIILAGEMLAVAEQFLEQQMHPTVIISAYRRALEDMLDTLKEISTPVDTSDRSMMLKIVHSAINTKALSRWSELACNIALDAVRTVELEESGRKEIDIKKYAKVEKVPGGIIEDSCVLRGVMINKDVTHPRMRRMIKNPRIVLLDCSLEYKKGESQTDIEISKEEDFARILQMEEEYIQQICEDIIRLKPDLLFTEKGISGTCHLQLSRESGVWRWFRAPRWACGARIVSRTDELREEDVGVGAGLFEVKKIGDEYFTFITECKDPKACTILLRGASKEILAEVERNLQDAMQVCRNVLLDPFLLPGGGAVEMAVSKHLTERSRALTGVEQWPYRAVAQALEVIPRTLIQNCGASTIRVLTSLRTAILLLRIDDIVSGHKKKDKEEQMGGQGAE</sequence>
<dbReference type="GO" id="GO:0051082">
    <property type="term" value="F:unfolded protein binding"/>
    <property type="evidence" value="ECO:0007669"/>
    <property type="project" value="InterPro"/>
</dbReference>
<dbReference type="InterPro" id="IPR027410">
    <property type="entry name" value="TCP-1-like_intermed_sf"/>
</dbReference>
<evidence type="ECO:0000256" key="7">
    <source>
        <dbReference type="ARBA" id="ARBA00023186"/>
    </source>
</evidence>
<dbReference type="InterPro" id="IPR027413">
    <property type="entry name" value="GROEL-like_equatorial_sf"/>
</dbReference>
<protein>
    <recommendedName>
        <fullName evidence="3 9">T-complex protein 1 subunit gamma</fullName>
    </recommendedName>
</protein>
<dbReference type="GO" id="GO:0140662">
    <property type="term" value="F:ATP-dependent protein folding chaperone"/>
    <property type="evidence" value="ECO:0007669"/>
    <property type="project" value="InterPro"/>
</dbReference>
<evidence type="ECO:0000256" key="3">
    <source>
        <dbReference type="ARBA" id="ARBA00017187"/>
    </source>
</evidence>
<dbReference type="CDD" id="cd03337">
    <property type="entry name" value="TCP1_gamma"/>
    <property type="match status" value="1"/>
</dbReference>
<dbReference type="InterPro" id="IPR002194">
    <property type="entry name" value="Chaperonin_TCP-1_CS"/>
</dbReference>
<gene>
    <name evidence="10" type="primary">CCT3</name>
    <name evidence="10" type="synonym">cct3</name>
</gene>
<reference evidence="10" key="2">
    <citation type="submission" date="2025-08" db="UniProtKB">
        <authorList>
            <consortium name="Ensembl"/>
        </authorList>
    </citation>
    <scope>IDENTIFICATION</scope>
</reference>
<dbReference type="NCBIfam" id="NF041083">
    <property type="entry name" value="thermosome_beta"/>
    <property type="match status" value="1"/>
</dbReference>
<organism evidence="10 11">
    <name type="scientific">Oreochromis niloticus</name>
    <name type="common">Nile tilapia</name>
    <name type="synonym">Tilapia nilotica</name>
    <dbReference type="NCBI Taxonomy" id="8128"/>
    <lineage>
        <taxon>Eukaryota</taxon>
        <taxon>Metazoa</taxon>
        <taxon>Chordata</taxon>
        <taxon>Craniata</taxon>
        <taxon>Vertebrata</taxon>
        <taxon>Euteleostomi</taxon>
        <taxon>Actinopterygii</taxon>
        <taxon>Neopterygii</taxon>
        <taxon>Teleostei</taxon>
        <taxon>Neoteleostei</taxon>
        <taxon>Acanthomorphata</taxon>
        <taxon>Ovalentaria</taxon>
        <taxon>Cichlomorphae</taxon>
        <taxon>Cichliformes</taxon>
        <taxon>Cichlidae</taxon>
        <taxon>African cichlids</taxon>
        <taxon>Pseudocrenilabrinae</taxon>
        <taxon>Oreochromini</taxon>
        <taxon>Oreochromis</taxon>
    </lineage>
</organism>
<dbReference type="InterPro" id="IPR053374">
    <property type="entry name" value="TCP-1_chaperonin"/>
</dbReference>
<evidence type="ECO:0000256" key="9">
    <source>
        <dbReference type="RuleBase" id="RU004191"/>
    </source>
</evidence>
<dbReference type="PRINTS" id="PR00304">
    <property type="entry name" value="TCOMPLEXTCP1"/>
</dbReference>
<dbReference type="Ensembl" id="ENSONIT00000093147.1">
    <property type="protein sequence ID" value="ENSONIP00000074238.1"/>
    <property type="gene ID" value="ENSONIG00000015314.2"/>
</dbReference>
<accession>A0A669ES63</accession>
<dbReference type="GO" id="GO:0016887">
    <property type="term" value="F:ATP hydrolysis activity"/>
    <property type="evidence" value="ECO:0007669"/>
    <property type="project" value="InterPro"/>
</dbReference>
<dbReference type="GO" id="GO:0005832">
    <property type="term" value="C:chaperonin-containing T-complex"/>
    <property type="evidence" value="ECO:0007669"/>
    <property type="project" value="UniProtKB-ARBA"/>
</dbReference>
<dbReference type="InterPro" id="IPR027409">
    <property type="entry name" value="GroEL-like_apical_dom_sf"/>
</dbReference>
<evidence type="ECO:0000313" key="11">
    <source>
        <dbReference type="Proteomes" id="UP000005207"/>
    </source>
</evidence>
<keyword evidence="4" id="KW-0963">Cytoplasm</keyword>
<reference evidence="11" key="1">
    <citation type="submission" date="2012-01" db="EMBL/GenBank/DDBJ databases">
        <title>The Genome Sequence of Oreochromis niloticus (Nile Tilapia).</title>
        <authorList>
            <consortium name="Broad Institute Genome Assembly Team"/>
            <consortium name="Broad Institute Sequencing Platform"/>
            <person name="Di Palma F."/>
            <person name="Johnson J."/>
            <person name="Lander E.S."/>
            <person name="Lindblad-Toh K."/>
        </authorList>
    </citation>
    <scope>NUCLEOTIDE SEQUENCE [LARGE SCALE GENOMIC DNA]</scope>
</reference>
<comment type="similarity">
    <text evidence="2 8">Belongs to the TCP-1 chaperonin family.</text>
</comment>
<dbReference type="InterPro" id="IPR002423">
    <property type="entry name" value="Cpn60/GroEL/TCP-1"/>
</dbReference>
<dbReference type="FunFam" id="1.10.560.10:FF:000069">
    <property type="entry name" value="T-complex protein 1 subunit gamma"/>
    <property type="match status" value="1"/>
</dbReference>
<evidence type="ECO:0000256" key="8">
    <source>
        <dbReference type="RuleBase" id="RU004187"/>
    </source>
</evidence>
<evidence type="ECO:0000256" key="1">
    <source>
        <dbReference type="ARBA" id="ARBA00004496"/>
    </source>
</evidence>
<evidence type="ECO:0000256" key="6">
    <source>
        <dbReference type="ARBA" id="ARBA00022840"/>
    </source>
</evidence>
<dbReference type="GeneTree" id="ENSGT00570000079224"/>
<dbReference type="AlphaFoldDB" id="A0A669ES63"/>
<dbReference type="PROSITE" id="PS00751">
    <property type="entry name" value="TCP1_2"/>
    <property type="match status" value="1"/>
</dbReference>
<name>A0A669ES63_ORENI</name>
<reference evidence="10" key="3">
    <citation type="submission" date="2025-09" db="UniProtKB">
        <authorList>
            <consortium name="Ensembl"/>
        </authorList>
    </citation>
    <scope>IDENTIFICATION</scope>
</reference>
<evidence type="ECO:0000256" key="5">
    <source>
        <dbReference type="ARBA" id="ARBA00022741"/>
    </source>
</evidence>